<dbReference type="GO" id="GO:0005975">
    <property type="term" value="P:carbohydrate metabolic process"/>
    <property type="evidence" value="ECO:0007669"/>
    <property type="project" value="InterPro"/>
</dbReference>
<feature type="non-terminal residue" evidence="9">
    <location>
        <position position="1"/>
    </location>
</feature>
<keyword evidence="10" id="KW-1185">Reference proteome</keyword>
<dbReference type="Pfam" id="PF01522">
    <property type="entry name" value="Polysacc_deac_1"/>
    <property type="match status" value="1"/>
</dbReference>
<dbReference type="GO" id="GO:0046872">
    <property type="term" value="F:metal ion binding"/>
    <property type="evidence" value="ECO:0007669"/>
    <property type="project" value="UniProtKB-KW"/>
</dbReference>
<dbReference type="OrthoDB" id="2125469at2759"/>
<dbReference type="GO" id="GO:0006032">
    <property type="term" value="P:chitin catabolic process"/>
    <property type="evidence" value="ECO:0007669"/>
    <property type="project" value="UniProtKB-KW"/>
</dbReference>
<gene>
    <name evidence="9" type="ORF">ASCRUDRAFT_39189</name>
</gene>
<dbReference type="GO" id="GO:0030476">
    <property type="term" value="P:ascospore wall assembly"/>
    <property type="evidence" value="ECO:0007669"/>
    <property type="project" value="TreeGrafter"/>
</dbReference>
<keyword evidence="4" id="KW-0146">Chitin degradation</keyword>
<keyword evidence="4" id="KW-0119">Carbohydrate metabolism</keyword>
<evidence type="ECO:0000313" key="9">
    <source>
        <dbReference type="EMBL" id="ODV58497.1"/>
    </source>
</evidence>
<keyword evidence="3" id="KW-0378">Hydrolase</keyword>
<reference evidence="10" key="1">
    <citation type="submission" date="2016-05" db="EMBL/GenBank/DDBJ databases">
        <title>Comparative genomics of biotechnologically important yeasts.</title>
        <authorList>
            <consortium name="DOE Joint Genome Institute"/>
            <person name="Riley R."/>
            <person name="Haridas S."/>
            <person name="Wolfe K.H."/>
            <person name="Lopes M.R."/>
            <person name="Hittinger C.T."/>
            <person name="Goker M."/>
            <person name="Salamov A."/>
            <person name="Wisecaver J."/>
            <person name="Long T.M."/>
            <person name="Aerts A.L."/>
            <person name="Barry K."/>
            <person name="Choi C."/>
            <person name="Clum A."/>
            <person name="Coughlan A.Y."/>
            <person name="Deshpande S."/>
            <person name="Douglass A.P."/>
            <person name="Hanson S.J."/>
            <person name="Klenk H.-P."/>
            <person name="Labutti K."/>
            <person name="Lapidus A."/>
            <person name="Lindquist E."/>
            <person name="Lipzen A."/>
            <person name="Meier-Kolthoff J.P."/>
            <person name="Ohm R.A."/>
            <person name="Otillar R.P."/>
            <person name="Pangilinan J."/>
            <person name="Peng Y."/>
            <person name="Rokas A."/>
            <person name="Rosa C.A."/>
            <person name="Scheuner C."/>
            <person name="Sibirny A.A."/>
            <person name="Slot J.C."/>
            <person name="Stielow J.B."/>
            <person name="Sun H."/>
            <person name="Kurtzman C.P."/>
            <person name="Blackwell M."/>
            <person name="Grigoriev I.V."/>
            <person name="Jeffries T.W."/>
        </authorList>
    </citation>
    <scope>NUCLEOTIDE SEQUENCE [LARGE SCALE GENOMIC DNA]</scope>
    <source>
        <strain evidence="10">DSM 1968</strain>
    </source>
</reference>
<dbReference type="InterPro" id="IPR011330">
    <property type="entry name" value="Glyco_hydro/deAcase_b/a-brl"/>
</dbReference>
<keyword evidence="4" id="KW-0624">Polysaccharide degradation</keyword>
<dbReference type="EC" id="3.5.1.41" evidence="6"/>
<dbReference type="PANTHER" id="PTHR10587:SF133">
    <property type="entry name" value="CHITIN DEACETYLASE 1-RELATED"/>
    <property type="match status" value="1"/>
</dbReference>
<keyword evidence="2" id="KW-0479">Metal-binding</keyword>
<evidence type="ECO:0000313" key="10">
    <source>
        <dbReference type="Proteomes" id="UP000095038"/>
    </source>
</evidence>
<evidence type="ECO:0000259" key="8">
    <source>
        <dbReference type="PROSITE" id="PS51677"/>
    </source>
</evidence>
<evidence type="ECO:0000256" key="1">
    <source>
        <dbReference type="ARBA" id="ARBA00001941"/>
    </source>
</evidence>
<feature type="domain" description="NodB homology" evidence="8">
    <location>
        <begin position="72"/>
        <end position="254"/>
    </location>
</feature>
<dbReference type="GeneID" id="30964551"/>
<evidence type="ECO:0000256" key="6">
    <source>
        <dbReference type="ARBA" id="ARBA00024056"/>
    </source>
</evidence>
<dbReference type="Proteomes" id="UP000095038">
    <property type="component" value="Unassembled WGS sequence"/>
</dbReference>
<dbReference type="AlphaFoldDB" id="A0A1D2VAP8"/>
<dbReference type="STRING" id="1344418.A0A1D2VAP8"/>
<dbReference type="PANTHER" id="PTHR10587">
    <property type="entry name" value="GLYCOSYL TRANSFERASE-RELATED"/>
    <property type="match status" value="1"/>
</dbReference>
<dbReference type="InterPro" id="IPR050248">
    <property type="entry name" value="Polysacc_deacetylase_ArnD"/>
</dbReference>
<evidence type="ECO:0000256" key="4">
    <source>
        <dbReference type="ARBA" id="ARBA00023024"/>
    </source>
</evidence>
<dbReference type="InParanoid" id="A0A1D2VAP8"/>
<evidence type="ECO:0000256" key="5">
    <source>
        <dbReference type="ARBA" id="ARBA00023285"/>
    </source>
</evidence>
<keyword evidence="5" id="KW-0170">Cobalt</keyword>
<dbReference type="InterPro" id="IPR002509">
    <property type="entry name" value="NODB_dom"/>
</dbReference>
<comment type="cofactor">
    <cofactor evidence="1">
        <name>Co(2+)</name>
        <dbReference type="ChEBI" id="CHEBI:48828"/>
    </cofactor>
</comment>
<name>A0A1D2VAP8_9ASCO</name>
<dbReference type="PROSITE" id="PS51677">
    <property type="entry name" value="NODB"/>
    <property type="match status" value="1"/>
</dbReference>
<evidence type="ECO:0000256" key="7">
    <source>
        <dbReference type="ARBA" id="ARBA00048494"/>
    </source>
</evidence>
<comment type="catalytic activity">
    <reaction evidence="7">
        <text>[(1-&gt;4)-N-acetyl-beta-D-glucosaminyl](n) + n H2O = chitosan + n acetate</text>
        <dbReference type="Rhea" id="RHEA:10464"/>
        <dbReference type="Rhea" id="RHEA-COMP:9593"/>
        <dbReference type="Rhea" id="RHEA-COMP:9597"/>
        <dbReference type="ChEBI" id="CHEBI:15377"/>
        <dbReference type="ChEBI" id="CHEBI:17029"/>
        <dbReference type="ChEBI" id="CHEBI:30089"/>
        <dbReference type="ChEBI" id="CHEBI:57704"/>
        <dbReference type="EC" id="3.5.1.41"/>
    </reaction>
    <physiologicalReaction direction="left-to-right" evidence="7">
        <dbReference type="Rhea" id="RHEA:10465"/>
    </physiologicalReaction>
</comment>
<dbReference type="GO" id="GO:0005628">
    <property type="term" value="C:prospore membrane"/>
    <property type="evidence" value="ECO:0007669"/>
    <property type="project" value="TreeGrafter"/>
</dbReference>
<dbReference type="Gene3D" id="3.20.20.370">
    <property type="entry name" value="Glycoside hydrolase/deacetylase"/>
    <property type="match status" value="1"/>
</dbReference>
<evidence type="ECO:0000256" key="2">
    <source>
        <dbReference type="ARBA" id="ARBA00022723"/>
    </source>
</evidence>
<organism evidence="9 10">
    <name type="scientific">Ascoidea rubescens DSM 1968</name>
    <dbReference type="NCBI Taxonomy" id="1344418"/>
    <lineage>
        <taxon>Eukaryota</taxon>
        <taxon>Fungi</taxon>
        <taxon>Dikarya</taxon>
        <taxon>Ascomycota</taxon>
        <taxon>Saccharomycotina</taxon>
        <taxon>Saccharomycetes</taxon>
        <taxon>Ascoideaceae</taxon>
        <taxon>Ascoidea</taxon>
    </lineage>
</organism>
<sequence length="259" mass="28220">TETGFPSWLAELTGRTDWPAQWALAPFVSGTGIDLSDVPDIPIRSQGTCPSSDACAFDCTQCAASDDVSSCSGFAQTFDDGPASTTTNLINNLNTKATFFTLGQNIISYPDIYRATLAKGHLMASHTWSHPFLPSLTNEQIAGELQWSIWAMQAAGGHVPKWFRPPYGGIDNRVRAIVRKFGMRSVLWNYDTNDWKLAGGDITPEEIFSQATSWIAQGPGVVLEHDIVAQNVEVGIELASSYFTDLVTVNECVGDSEYQ</sequence>
<dbReference type="EMBL" id="KV454491">
    <property type="protein sequence ID" value="ODV58497.1"/>
    <property type="molecule type" value="Genomic_DNA"/>
</dbReference>
<protein>
    <recommendedName>
        <fullName evidence="6">chitin deacetylase</fullName>
        <ecNumber evidence="6">3.5.1.41</ecNumber>
    </recommendedName>
</protein>
<dbReference type="RefSeq" id="XP_020044804.1">
    <property type="nucleotide sequence ID" value="XM_020190915.1"/>
</dbReference>
<dbReference type="SUPFAM" id="SSF88713">
    <property type="entry name" value="Glycoside hydrolase/deacetylase"/>
    <property type="match status" value="1"/>
</dbReference>
<accession>A0A1D2VAP8</accession>
<evidence type="ECO:0000256" key="3">
    <source>
        <dbReference type="ARBA" id="ARBA00022801"/>
    </source>
</evidence>
<dbReference type="GO" id="GO:0004099">
    <property type="term" value="F:chitin deacetylase activity"/>
    <property type="evidence" value="ECO:0007669"/>
    <property type="project" value="UniProtKB-EC"/>
</dbReference>
<proteinExistence type="predicted"/>